<dbReference type="InterPro" id="IPR009752">
    <property type="entry name" value="Phage_Mu_GpJ"/>
</dbReference>
<evidence type="ECO:0000313" key="3">
    <source>
        <dbReference type="Proteomes" id="UP000807542"/>
    </source>
</evidence>
<reference evidence="2 4" key="1">
    <citation type="submission" date="2020-11" db="EMBL/GenBank/DDBJ databases">
        <title>Insectihabitans protaetiae gen. nov. sp. nov. and Insectihabitans allomyrinae sp. nov., isolated from larvae of Protaetia brevitarsis seulensis and Allomyrina dichotoma, respectively.</title>
        <authorList>
            <person name="Lee S.D."/>
            <person name="Byeon Y.-S."/>
            <person name="Kim S.-M."/>
            <person name="Yang H.L."/>
            <person name="Kim I.S."/>
        </authorList>
    </citation>
    <scope>NUCLEOTIDE SEQUENCE</scope>
    <source>
        <strain evidence="2">CWB-B4</strain>
        <strain evidence="1 4">CWB-B43</strain>
    </source>
</reference>
<organism evidence="2 3">
    <name type="scientific">Limnobaculum xujianqingii</name>
    <dbReference type="NCBI Taxonomy" id="2738837"/>
    <lineage>
        <taxon>Bacteria</taxon>
        <taxon>Pseudomonadati</taxon>
        <taxon>Pseudomonadota</taxon>
        <taxon>Gammaproteobacteria</taxon>
        <taxon>Enterobacterales</taxon>
        <taxon>Budviciaceae</taxon>
        <taxon>Limnobaculum</taxon>
    </lineage>
</organism>
<dbReference type="Proteomes" id="UP001296969">
    <property type="component" value="Unassembled WGS sequence"/>
</dbReference>
<dbReference type="AlphaFoldDB" id="A0A9D7FX47"/>
<evidence type="ECO:0000313" key="1">
    <source>
        <dbReference type="EMBL" id="MBK5072572.1"/>
    </source>
</evidence>
<name>A0A9D7FX47_9GAMM</name>
<evidence type="ECO:0000313" key="4">
    <source>
        <dbReference type="Proteomes" id="UP001296969"/>
    </source>
</evidence>
<comment type="caution">
    <text evidence="2">The sequence shown here is derived from an EMBL/GenBank/DDBJ whole genome shotgun (WGS) entry which is preliminary data.</text>
</comment>
<dbReference type="RefSeq" id="WP_228397628.1">
    <property type="nucleotide sequence ID" value="NZ_JADRCP010000001.1"/>
</dbReference>
<evidence type="ECO:0000313" key="2">
    <source>
        <dbReference type="EMBL" id="MBK5175881.1"/>
    </source>
</evidence>
<dbReference type="Pfam" id="PF07030">
    <property type="entry name" value="Phage_Mu_Gp36"/>
    <property type="match status" value="1"/>
</dbReference>
<gene>
    <name evidence="2" type="ORF">I2492_06055</name>
    <name evidence="1" type="ORF">I2493_06055</name>
</gene>
<sequence length="142" mass="15911">MGQYCTQQDLVEAFGELEIIQISDRARPPTKQIDSAVVDKAITDAESEINMYLEGRGLLPLKSVPVTLRRIACDMSRFYLYQNPKSDSPVAVIYARRVKQLEGVASGKLSLGLDKAGEVMEPEDTVMFHGGRNMFKREDGLW</sequence>
<dbReference type="EMBL" id="JADRCP010000001">
    <property type="protein sequence ID" value="MBK5175881.1"/>
    <property type="molecule type" value="Genomic_DNA"/>
</dbReference>
<accession>A0A9D7FX47</accession>
<keyword evidence="4" id="KW-1185">Reference proteome</keyword>
<dbReference type="EMBL" id="JADRCQ010000001">
    <property type="protein sequence ID" value="MBK5072572.1"/>
    <property type="molecule type" value="Genomic_DNA"/>
</dbReference>
<protein>
    <submittedName>
        <fullName evidence="2">DUF1320 domain-containing protein</fullName>
    </submittedName>
</protein>
<dbReference type="Proteomes" id="UP000807542">
    <property type="component" value="Unassembled WGS sequence"/>
</dbReference>
<proteinExistence type="predicted"/>